<dbReference type="AlphaFoldDB" id="A0A7S4SI90"/>
<organism evidence="1">
    <name type="scientific">Alexandrium monilatum</name>
    <dbReference type="NCBI Taxonomy" id="311494"/>
    <lineage>
        <taxon>Eukaryota</taxon>
        <taxon>Sar</taxon>
        <taxon>Alveolata</taxon>
        <taxon>Dinophyceae</taxon>
        <taxon>Gonyaulacales</taxon>
        <taxon>Pyrocystaceae</taxon>
        <taxon>Alexandrium</taxon>
    </lineage>
</organism>
<evidence type="ECO:0000313" key="1">
    <source>
        <dbReference type="EMBL" id="CAE4646385.1"/>
    </source>
</evidence>
<proteinExistence type="predicted"/>
<accession>A0A7S4SI90</accession>
<dbReference type="EMBL" id="HBNR01071371">
    <property type="protein sequence ID" value="CAE4646385.1"/>
    <property type="molecule type" value="Transcribed_RNA"/>
</dbReference>
<name>A0A7S4SI90_9DINO</name>
<sequence length="422" mass="45478">MPLRQADVDGLPVAGPQEVFARADRAAGLGPPAVETGNAPELRSLFDLRRKCYVSPADLNPGQAAHFRPVYQAGAAFDRAKQLWLPNRFDNADDRKAARNNALMDASLRNYNLEERDVGKVTCILQDDQSGAAAAFSSAKGPFQGNLATRIEAAPFQQASLDRVQDRGNGHGNCAEQVAATHLRDPQLHAARGEFLLQPRMTAYNTASLMNNWTASKLGQQIDTGKTKAIPPCKTCRQNMAALGIPQGANDHYGKAHIQATHRDGPYDRAVSQTSDVPALDRRTDVERRNSQSAVLEDFNVPDLQTELTRCETLEEARSDLPGTVENSATVQDLQAELARPSEQEVGREDLQGTVGGNKSEVADLMSELRSTEDVAVQDAAQGTPAHDLQAELGQEVGNGTEEAAKAVGQEADNAVELLALL</sequence>
<reference evidence="1" key="1">
    <citation type="submission" date="2021-01" db="EMBL/GenBank/DDBJ databases">
        <authorList>
            <person name="Corre E."/>
            <person name="Pelletier E."/>
            <person name="Niang G."/>
            <person name="Scheremetjew M."/>
            <person name="Finn R."/>
            <person name="Kale V."/>
            <person name="Holt S."/>
            <person name="Cochrane G."/>
            <person name="Meng A."/>
            <person name="Brown T."/>
            <person name="Cohen L."/>
        </authorList>
    </citation>
    <scope>NUCLEOTIDE SEQUENCE</scope>
    <source>
        <strain evidence="1">CCMP3105</strain>
    </source>
</reference>
<gene>
    <name evidence="1" type="ORF">AMON00008_LOCUS50557</name>
</gene>
<protein>
    <submittedName>
        <fullName evidence="1">Uncharacterized protein</fullName>
    </submittedName>
</protein>